<name>A0A840VKR0_9PROT</name>
<gene>
    <name evidence="2" type="ORF">HNP71_002020</name>
</gene>
<accession>A0A840VKR0</accession>
<keyword evidence="2" id="KW-0966">Cell projection</keyword>
<keyword evidence="2" id="KW-0969">Cilium</keyword>
<keyword evidence="1" id="KW-0175">Coiled coil</keyword>
<feature type="coiled-coil region" evidence="1">
    <location>
        <begin position="84"/>
        <end position="118"/>
    </location>
</feature>
<comment type="caution">
    <text evidence="2">The sequence shown here is derived from an EMBL/GenBank/DDBJ whole genome shotgun (WGS) entry which is preliminary data.</text>
</comment>
<dbReference type="Proteomes" id="UP000553706">
    <property type="component" value="Unassembled WGS sequence"/>
</dbReference>
<dbReference type="AlphaFoldDB" id="A0A840VKR0"/>
<keyword evidence="2" id="KW-0282">Flagellum</keyword>
<protein>
    <submittedName>
        <fullName evidence="2">Flagellar biosynthesis chaperone FliJ</fullName>
    </submittedName>
</protein>
<evidence type="ECO:0000313" key="2">
    <source>
        <dbReference type="EMBL" id="MBB5373755.1"/>
    </source>
</evidence>
<evidence type="ECO:0000256" key="1">
    <source>
        <dbReference type="SAM" id="Coils"/>
    </source>
</evidence>
<proteinExistence type="predicted"/>
<evidence type="ECO:0000313" key="3">
    <source>
        <dbReference type="Proteomes" id="UP000553706"/>
    </source>
</evidence>
<dbReference type="RefSeq" id="WP_183266774.1">
    <property type="nucleotide sequence ID" value="NZ_JACHFJ010000009.1"/>
</dbReference>
<dbReference type="EMBL" id="JACHFJ010000009">
    <property type="protein sequence ID" value="MBB5373755.1"/>
    <property type="molecule type" value="Genomic_DNA"/>
</dbReference>
<sequence length="141" mass="15650">MKPETLARLDLLAAQRETKLLETIRRQNAALEQAAYQRGMLLSYRDRLAASWQSGVVVSAAQASRAGQFAAGALGAESQIVETEARAKEQLESAISDLARLKAHRRKLAERLRVTRRRAQATAELKAAQDLPWRRLVSDVS</sequence>
<organism evidence="2 3">
    <name type="scientific">Acidocella aromatica</name>
    <dbReference type="NCBI Taxonomy" id="1303579"/>
    <lineage>
        <taxon>Bacteria</taxon>
        <taxon>Pseudomonadati</taxon>
        <taxon>Pseudomonadota</taxon>
        <taxon>Alphaproteobacteria</taxon>
        <taxon>Acetobacterales</taxon>
        <taxon>Acidocellaceae</taxon>
        <taxon>Acidocella</taxon>
    </lineage>
</organism>
<reference evidence="2 3" key="1">
    <citation type="submission" date="2020-08" db="EMBL/GenBank/DDBJ databases">
        <title>Genomic Encyclopedia of Type Strains, Phase IV (KMG-IV): sequencing the most valuable type-strain genomes for metagenomic binning, comparative biology and taxonomic classification.</title>
        <authorList>
            <person name="Goeker M."/>
        </authorList>
    </citation>
    <scope>NUCLEOTIDE SEQUENCE [LARGE SCALE GENOMIC DNA]</scope>
    <source>
        <strain evidence="2 3">DSM 27026</strain>
    </source>
</reference>
<keyword evidence="3" id="KW-1185">Reference proteome</keyword>